<proteinExistence type="predicted"/>
<name>A0AA41U111_9ACTN</name>
<keyword evidence="2" id="KW-1185">Reference proteome</keyword>
<protein>
    <submittedName>
        <fullName evidence="1">Uncharacterized protein</fullName>
    </submittedName>
</protein>
<dbReference type="RefSeq" id="WP_235054995.1">
    <property type="nucleotide sequence ID" value="NZ_JAKFHA010000015.1"/>
</dbReference>
<reference evidence="1" key="1">
    <citation type="submission" date="2022-01" db="EMBL/GenBank/DDBJ databases">
        <title>Genome-Based Taxonomic Classification of the Phylum Actinobacteria.</title>
        <authorList>
            <person name="Gao Y."/>
        </authorList>
    </citation>
    <scope>NUCLEOTIDE SEQUENCE</scope>
    <source>
        <strain evidence="1">KLBMP 8922</strain>
    </source>
</reference>
<sequence length="150" mass="16516">MDAYTQLIEDSDRLRELIQRWRSHEDTAASMLPEASQAIRATAAAKEEILYPAIRAHAPERAALVDDAIRTNMMVEVFLAKAQEIGPGGPGFTDQIHHAAAAADELLLHERRDLFPAIRPEALPDAELARILDEMNTARAAYEADEAMAG</sequence>
<dbReference type="Proteomes" id="UP001165378">
    <property type="component" value="Unassembled WGS sequence"/>
</dbReference>
<evidence type="ECO:0000313" key="2">
    <source>
        <dbReference type="Proteomes" id="UP001165378"/>
    </source>
</evidence>
<gene>
    <name evidence="1" type="ORF">LZ495_24380</name>
</gene>
<comment type="caution">
    <text evidence="1">The sequence shown here is derived from an EMBL/GenBank/DDBJ whole genome shotgun (WGS) entry which is preliminary data.</text>
</comment>
<dbReference type="AlphaFoldDB" id="A0AA41U111"/>
<evidence type="ECO:0000313" key="1">
    <source>
        <dbReference type="EMBL" id="MCF2530338.1"/>
    </source>
</evidence>
<dbReference type="EMBL" id="JAKFHA010000015">
    <property type="protein sequence ID" value="MCF2530338.1"/>
    <property type="molecule type" value="Genomic_DNA"/>
</dbReference>
<organism evidence="1 2">
    <name type="scientific">Yinghuangia soli</name>
    <dbReference type="NCBI Taxonomy" id="2908204"/>
    <lineage>
        <taxon>Bacteria</taxon>
        <taxon>Bacillati</taxon>
        <taxon>Actinomycetota</taxon>
        <taxon>Actinomycetes</taxon>
        <taxon>Kitasatosporales</taxon>
        <taxon>Streptomycetaceae</taxon>
        <taxon>Yinghuangia</taxon>
    </lineage>
</organism>
<accession>A0AA41U111</accession>